<name>A0A0F9A516_9ZZZZ</name>
<protein>
    <submittedName>
        <fullName evidence="2">Uncharacterized protein</fullName>
    </submittedName>
</protein>
<evidence type="ECO:0000256" key="1">
    <source>
        <dbReference type="SAM" id="MobiDB-lite"/>
    </source>
</evidence>
<dbReference type="AlphaFoldDB" id="A0A0F9A516"/>
<gene>
    <name evidence="2" type="ORF">LCGC14_2614850</name>
</gene>
<feature type="region of interest" description="Disordered" evidence="1">
    <location>
        <begin position="66"/>
        <end position="124"/>
    </location>
</feature>
<dbReference type="EMBL" id="LAZR01044476">
    <property type="protein sequence ID" value="KKL04560.1"/>
    <property type="molecule type" value="Genomic_DNA"/>
</dbReference>
<sequence>MSPPVSSLTIIILFVVTVGSVATVNAGNPTGTVNVADVSLSVRRVTSVCWAVPLAVASGVWKSRAETAAAPVPSQGEPMPSHLGPQKKKAPKKKKKKKGLGGVARVRGHKPVRARALGGELLNR</sequence>
<feature type="compositionally biased region" description="Basic residues" evidence="1">
    <location>
        <begin position="85"/>
        <end position="99"/>
    </location>
</feature>
<organism evidence="2">
    <name type="scientific">marine sediment metagenome</name>
    <dbReference type="NCBI Taxonomy" id="412755"/>
    <lineage>
        <taxon>unclassified sequences</taxon>
        <taxon>metagenomes</taxon>
        <taxon>ecological metagenomes</taxon>
    </lineage>
</organism>
<accession>A0A0F9A516</accession>
<reference evidence="2" key="1">
    <citation type="journal article" date="2015" name="Nature">
        <title>Complex archaea that bridge the gap between prokaryotes and eukaryotes.</title>
        <authorList>
            <person name="Spang A."/>
            <person name="Saw J.H."/>
            <person name="Jorgensen S.L."/>
            <person name="Zaremba-Niedzwiedzka K."/>
            <person name="Martijn J."/>
            <person name="Lind A.E."/>
            <person name="van Eijk R."/>
            <person name="Schleper C."/>
            <person name="Guy L."/>
            <person name="Ettema T.J."/>
        </authorList>
    </citation>
    <scope>NUCLEOTIDE SEQUENCE</scope>
</reference>
<evidence type="ECO:0000313" key="2">
    <source>
        <dbReference type="EMBL" id="KKL04560.1"/>
    </source>
</evidence>
<comment type="caution">
    <text evidence="2">The sequence shown here is derived from an EMBL/GenBank/DDBJ whole genome shotgun (WGS) entry which is preliminary data.</text>
</comment>
<proteinExistence type="predicted"/>